<dbReference type="PATRIC" id="fig|1188261.3.peg.3214"/>
<organism evidence="1 2">
    <name type="scientific">Alkalihalophilus marmarensis DSM 21297</name>
    <dbReference type="NCBI Taxonomy" id="1188261"/>
    <lineage>
        <taxon>Bacteria</taxon>
        <taxon>Bacillati</taxon>
        <taxon>Bacillota</taxon>
        <taxon>Bacilli</taxon>
        <taxon>Bacillales</taxon>
        <taxon>Bacillaceae</taxon>
        <taxon>Alkalihalophilus</taxon>
    </lineage>
</organism>
<reference evidence="1 2" key="1">
    <citation type="journal article" date="2013" name="Genome Announc.">
        <title>Genome Sequence of the Extreme Obligate Alkaliphile Bacillus marmarensis Strain DSM 21297.</title>
        <authorList>
            <person name="Wernick D.G."/>
            <person name="Choi K.Y."/>
            <person name="Tat C.A."/>
            <person name="Lafontaine Rivera J.G."/>
            <person name="Liao J.C."/>
        </authorList>
    </citation>
    <scope>NUCLEOTIDE SEQUENCE [LARGE SCALE GENOMIC DNA]</scope>
    <source>
        <strain evidence="1 2">DSM 21297</strain>
    </source>
</reference>
<dbReference type="RefSeq" id="WP_022629279.1">
    <property type="nucleotide sequence ID" value="NZ_ATAE01000042.1"/>
</dbReference>
<gene>
    <name evidence="1" type="ORF">A33I_18620</name>
</gene>
<name>U6SMI8_9BACI</name>
<comment type="caution">
    <text evidence="1">The sequence shown here is derived from an EMBL/GenBank/DDBJ whole genome shotgun (WGS) entry which is preliminary data.</text>
</comment>
<proteinExistence type="predicted"/>
<accession>U6SMI8</accession>
<dbReference type="AlphaFoldDB" id="U6SMI8"/>
<evidence type="ECO:0000313" key="1">
    <source>
        <dbReference type="EMBL" id="ERN51826.1"/>
    </source>
</evidence>
<evidence type="ECO:0000313" key="2">
    <source>
        <dbReference type="Proteomes" id="UP000017170"/>
    </source>
</evidence>
<dbReference type="EMBL" id="ATAE01000042">
    <property type="protein sequence ID" value="ERN51826.1"/>
    <property type="molecule type" value="Genomic_DNA"/>
</dbReference>
<protein>
    <submittedName>
        <fullName evidence="1">Uncharacterized protein</fullName>
    </submittedName>
</protein>
<dbReference type="Proteomes" id="UP000017170">
    <property type="component" value="Unassembled WGS sequence"/>
</dbReference>
<sequence length="255" mass="29469">MNIKSKILFILLLFLVNGFIWINIYSKSNAFLSAPAISEVIEEELDRELSKNELKDNEVEEDVLIETKQVEPEKETKIVVEEVNIEEDQSNNVKNEKYDDTEVSAQHDNIVSEQSNTHSFKVAYLAGDLFFQYNEADLHLYMDVSQVEERLGTPLKEEVGEYQSVVNDLVINVIAYHYDDLIIFFASQTADVIAMVYSGDVKILKEDWWRGIRGDNPTLENDLIYSLSRKQILWINTHHSDVTGDFTIELFSNNY</sequence>
<keyword evidence="2" id="KW-1185">Reference proteome</keyword>